<dbReference type="Pfam" id="PF02126">
    <property type="entry name" value="PTE"/>
    <property type="match status" value="1"/>
</dbReference>
<proteinExistence type="inferred from homology"/>
<feature type="modified residue" description="N6-carboxylysine" evidence="3 5">
    <location>
        <position position="139"/>
    </location>
</feature>
<protein>
    <submittedName>
        <fullName evidence="6">Esterase</fullName>
    </submittedName>
</protein>
<reference evidence="6" key="1">
    <citation type="submission" date="2021-04" db="EMBL/GenBank/DDBJ databases">
        <title>Devosia litorisediminis sp. nov., isolated from a sand dune.</title>
        <authorList>
            <person name="Park S."/>
            <person name="Yoon J.-H."/>
        </authorList>
    </citation>
    <scope>NUCLEOTIDE SEQUENCE</scope>
    <source>
        <strain evidence="6">BSSL-BM10</strain>
    </source>
</reference>
<sequence>MHPKQLFTTLGPLTRDQLGKILPHEHVFVDLRTPDQPGYAQADTAAVVALMAPQIEAIKAQGITALVECSTGGVGRRADLDLAVSLATDFPIVVPTGNYREPWIPDWVATASEAALESWMLKELNEGIENTGVQAAWIKISAGDDGITPLEARILRAAARAAKATGAVIGSHTIKGRVVMDQLDIIEAEGGRADRFISIHTQAEPDFDMHRAVAARGAWIEYDHVGRAPDDEVVALILRALEAGLGRQLLLSHDRGWFDPAKPGGGEPQPYTHLVAHLLPRLRAAGVDDDMIVQLTETNPFEAYAR</sequence>
<comment type="caution">
    <text evidence="6">The sequence shown here is derived from an EMBL/GenBank/DDBJ whole genome shotgun (WGS) entry which is preliminary data.</text>
</comment>
<feature type="binding site" description="via carbamate group" evidence="4">
    <location>
        <position position="139"/>
    </location>
    <ligand>
        <name>Zn(2+)</name>
        <dbReference type="ChEBI" id="CHEBI:29105"/>
        <label>1</label>
    </ligand>
</feature>
<keyword evidence="7" id="KW-1185">Reference proteome</keyword>
<dbReference type="InterPro" id="IPR001559">
    <property type="entry name" value="Phosphotriesterase"/>
</dbReference>
<evidence type="ECO:0000313" key="7">
    <source>
        <dbReference type="Proteomes" id="UP000678281"/>
    </source>
</evidence>
<gene>
    <name evidence="6" type="ORF">KD146_05515</name>
</gene>
<dbReference type="GO" id="GO:0008270">
    <property type="term" value="F:zinc ion binding"/>
    <property type="evidence" value="ECO:0007669"/>
    <property type="project" value="InterPro"/>
</dbReference>
<dbReference type="Proteomes" id="UP000678281">
    <property type="component" value="Unassembled WGS sequence"/>
</dbReference>
<dbReference type="RefSeq" id="WP_212657720.1">
    <property type="nucleotide sequence ID" value="NZ_JAGXTP010000001.1"/>
</dbReference>
<dbReference type="EMBL" id="JAGXTP010000001">
    <property type="protein sequence ID" value="MBS3848152.1"/>
    <property type="molecule type" value="Genomic_DNA"/>
</dbReference>
<evidence type="ECO:0000256" key="1">
    <source>
        <dbReference type="ARBA" id="ARBA00022723"/>
    </source>
</evidence>
<feature type="binding site" evidence="4">
    <location>
        <position position="254"/>
    </location>
    <ligand>
        <name>Zn(2+)</name>
        <dbReference type="ChEBI" id="CHEBI:29105"/>
        <label>1</label>
    </ligand>
</feature>
<comment type="cofactor">
    <cofactor evidence="4">
        <name>a divalent metal cation</name>
        <dbReference type="ChEBI" id="CHEBI:60240"/>
    </cofactor>
    <text evidence="4">Binds 2 divalent metal cations per subunit.</text>
</comment>
<dbReference type="InterPro" id="IPR032466">
    <property type="entry name" value="Metal_Hydrolase"/>
</dbReference>
<evidence type="ECO:0000256" key="2">
    <source>
        <dbReference type="ARBA" id="ARBA00022801"/>
    </source>
</evidence>
<comment type="similarity">
    <text evidence="5">Belongs to the metallo-dependent hydrolases superfamily. Phosphotriesterase family.</text>
</comment>
<dbReference type="AlphaFoldDB" id="A0A942I5L8"/>
<evidence type="ECO:0000256" key="4">
    <source>
        <dbReference type="PIRSR" id="PIRSR601559-51"/>
    </source>
</evidence>
<accession>A0A942I5L8</accession>
<keyword evidence="1 4" id="KW-0479">Metal-binding</keyword>
<evidence type="ECO:0000313" key="6">
    <source>
        <dbReference type="EMBL" id="MBS3848152.1"/>
    </source>
</evidence>
<name>A0A942I5L8_9HYPH</name>
<dbReference type="PROSITE" id="PS51347">
    <property type="entry name" value="PHOSPHOTRIESTERASE_2"/>
    <property type="match status" value="1"/>
</dbReference>
<dbReference type="PANTHER" id="PTHR10819">
    <property type="entry name" value="PHOSPHOTRIESTERASE-RELATED"/>
    <property type="match status" value="1"/>
</dbReference>
<feature type="binding site" evidence="4">
    <location>
        <position position="26"/>
    </location>
    <ligand>
        <name>Zn(2+)</name>
        <dbReference type="ChEBI" id="CHEBI:29105"/>
        <label>1</label>
    </ligand>
</feature>
<organism evidence="6 7">
    <name type="scientific">Devosia litorisediminis</name>
    <dbReference type="NCBI Taxonomy" id="2829817"/>
    <lineage>
        <taxon>Bacteria</taxon>
        <taxon>Pseudomonadati</taxon>
        <taxon>Pseudomonadota</taxon>
        <taxon>Alphaproteobacteria</taxon>
        <taxon>Hyphomicrobiales</taxon>
        <taxon>Devosiaceae</taxon>
        <taxon>Devosia</taxon>
    </lineage>
</organism>
<dbReference type="PANTHER" id="PTHR10819:SF3">
    <property type="entry name" value="PHOSPHOTRIESTERASE-RELATED PROTEIN"/>
    <property type="match status" value="1"/>
</dbReference>
<feature type="binding site" evidence="4">
    <location>
        <position position="24"/>
    </location>
    <ligand>
        <name>Zn(2+)</name>
        <dbReference type="ChEBI" id="CHEBI:29105"/>
        <label>1</label>
    </ligand>
</feature>
<feature type="binding site" evidence="4">
    <location>
        <position position="200"/>
    </location>
    <ligand>
        <name>Zn(2+)</name>
        <dbReference type="ChEBI" id="CHEBI:29105"/>
        <label>2</label>
    </ligand>
</feature>
<feature type="binding site" evidence="4">
    <location>
        <position position="172"/>
    </location>
    <ligand>
        <name>Zn(2+)</name>
        <dbReference type="ChEBI" id="CHEBI:29105"/>
        <label>2</label>
    </ligand>
</feature>
<evidence type="ECO:0000256" key="3">
    <source>
        <dbReference type="PIRSR" id="PIRSR601559-50"/>
    </source>
</evidence>
<dbReference type="GO" id="GO:0016787">
    <property type="term" value="F:hydrolase activity"/>
    <property type="evidence" value="ECO:0007669"/>
    <property type="project" value="UniProtKB-KW"/>
</dbReference>
<dbReference type="SUPFAM" id="SSF51556">
    <property type="entry name" value="Metallo-dependent hydrolases"/>
    <property type="match status" value="1"/>
</dbReference>
<dbReference type="Gene3D" id="3.20.20.140">
    <property type="entry name" value="Metal-dependent hydrolases"/>
    <property type="match status" value="1"/>
</dbReference>
<evidence type="ECO:0000256" key="5">
    <source>
        <dbReference type="PROSITE-ProRule" id="PRU00679"/>
    </source>
</evidence>
<feature type="binding site" description="via carbamate group" evidence="4">
    <location>
        <position position="139"/>
    </location>
    <ligand>
        <name>Zn(2+)</name>
        <dbReference type="ChEBI" id="CHEBI:29105"/>
        <label>2</label>
    </ligand>
</feature>
<keyword evidence="2" id="KW-0378">Hydrolase</keyword>